<dbReference type="Proteomes" id="UP000324222">
    <property type="component" value="Unassembled WGS sequence"/>
</dbReference>
<reference evidence="1 2" key="1">
    <citation type="submission" date="2019-05" db="EMBL/GenBank/DDBJ databases">
        <title>Another draft genome of Portunus trituberculatus and its Hox gene families provides insights of decapod evolution.</title>
        <authorList>
            <person name="Jeong J.-H."/>
            <person name="Song I."/>
            <person name="Kim S."/>
            <person name="Choi T."/>
            <person name="Kim D."/>
            <person name="Ryu S."/>
            <person name="Kim W."/>
        </authorList>
    </citation>
    <scope>NUCLEOTIDE SEQUENCE [LARGE SCALE GENOMIC DNA]</scope>
    <source>
        <tissue evidence="1">Muscle</tissue>
    </source>
</reference>
<protein>
    <submittedName>
        <fullName evidence="1">Uncharacterized protein</fullName>
    </submittedName>
</protein>
<accession>A0A5B7KIG4</accession>
<proteinExistence type="predicted"/>
<evidence type="ECO:0000313" key="2">
    <source>
        <dbReference type="Proteomes" id="UP000324222"/>
    </source>
</evidence>
<dbReference type="EMBL" id="VSRR010152006">
    <property type="protein sequence ID" value="MPD06587.1"/>
    <property type="molecule type" value="Genomic_DNA"/>
</dbReference>
<evidence type="ECO:0000313" key="1">
    <source>
        <dbReference type="EMBL" id="MPD06587.1"/>
    </source>
</evidence>
<comment type="caution">
    <text evidence="1">The sequence shown here is derived from an EMBL/GenBank/DDBJ whole genome shotgun (WGS) entry which is preliminary data.</text>
</comment>
<dbReference type="AlphaFoldDB" id="A0A5B7KIG4"/>
<organism evidence="1 2">
    <name type="scientific">Portunus trituberculatus</name>
    <name type="common">Swimming crab</name>
    <name type="synonym">Neptunus trituberculatus</name>
    <dbReference type="NCBI Taxonomy" id="210409"/>
    <lineage>
        <taxon>Eukaryota</taxon>
        <taxon>Metazoa</taxon>
        <taxon>Ecdysozoa</taxon>
        <taxon>Arthropoda</taxon>
        <taxon>Crustacea</taxon>
        <taxon>Multicrustacea</taxon>
        <taxon>Malacostraca</taxon>
        <taxon>Eumalacostraca</taxon>
        <taxon>Eucarida</taxon>
        <taxon>Decapoda</taxon>
        <taxon>Pleocyemata</taxon>
        <taxon>Brachyura</taxon>
        <taxon>Eubrachyura</taxon>
        <taxon>Portunoidea</taxon>
        <taxon>Portunidae</taxon>
        <taxon>Portuninae</taxon>
        <taxon>Portunus</taxon>
    </lineage>
</organism>
<name>A0A5B7KIG4_PORTR</name>
<keyword evidence="2" id="KW-1185">Reference proteome</keyword>
<sequence length="70" mass="7808">MGDTTSKNSRPRAGGCNLMWLPPAYLTQQCFNALHQTPYNASRLAKKDAINYASHREPQGSVIRDATIWS</sequence>
<gene>
    <name evidence="1" type="ORF">E2C01_102405</name>
</gene>